<organism evidence="6 7">
    <name type="scientific">Leifsonia soli</name>
    <dbReference type="NCBI Taxonomy" id="582665"/>
    <lineage>
        <taxon>Bacteria</taxon>
        <taxon>Bacillati</taxon>
        <taxon>Actinomycetota</taxon>
        <taxon>Actinomycetes</taxon>
        <taxon>Micrococcales</taxon>
        <taxon>Microbacteriaceae</taxon>
        <taxon>Leifsonia</taxon>
    </lineage>
</organism>
<sequence>METVDAPAVLVSHLGYDTGARKSAVLVGFDDAPELRVERLDAEAAGGGETAVAVGAPQHVARWSSRTYARADFSSLTTPGRYRLVAGAGDATVASAPFVIAADRIPSLVVSDITAMFRAQRSSGEIDRADAAARFYDDDSGRTVDARGGWLDASGDYSKFLSHLTYTSMMSPQQIPLCAWALLTAGRELRAAHPGLETSQYPRLRDEGLFGADFLIRFQDPAGFFYTAIFDALTKRLEERVITAPLQDSVRTQRWQAAYRHGGGLAIASLALASRADDAGEFTREQYFSAAVRGFDHLEAHNREYLFDGEESVIDDYCALLAAAELLGAAAENGADARAFVEAGTRRADSLAGRLRDGATGAWLVGDVNGRPYFHAAEPGLPVVALLRWAEVLRAASPADPGADAAERTALAILTGVLRRTDAVANPFGYPRQRIQPAGAAPRDAFFFPHENETGYWWQGENAGLASLAYAAAVASRLPEVDEELRARLRTLHADVVAWVGGLNPFDSCMLQGRGRNGVEYSAVYQNTPGGIVNGITSGWADEDGIAFLPADAPDGEEWRWAEQWIPHSGWFLLAVCAG</sequence>
<comment type="similarity">
    <text evidence="1">Belongs to the glycosyl hydrolase 9 (cellulase E) family.</text>
</comment>
<proteinExistence type="inferred from homology"/>
<keyword evidence="3" id="KW-0624">Polysaccharide degradation</keyword>
<evidence type="ECO:0008006" key="8">
    <source>
        <dbReference type="Google" id="ProtNLM"/>
    </source>
</evidence>
<evidence type="ECO:0000256" key="3">
    <source>
        <dbReference type="ARBA" id="ARBA00023326"/>
    </source>
</evidence>
<dbReference type="InterPro" id="IPR001701">
    <property type="entry name" value="Glyco_hydro_9"/>
</dbReference>
<dbReference type="InterPro" id="IPR014756">
    <property type="entry name" value="Ig_E-set"/>
</dbReference>
<dbReference type="CDD" id="cd02850">
    <property type="entry name" value="E_set_Cellulase_N"/>
    <property type="match status" value="1"/>
</dbReference>
<dbReference type="RefSeq" id="WP_179457929.1">
    <property type="nucleotide sequence ID" value="NZ_BAAAPX010000001.1"/>
</dbReference>
<name>A0A852T4S8_9MICO</name>
<dbReference type="Gene3D" id="1.50.10.10">
    <property type="match status" value="1"/>
</dbReference>
<dbReference type="Pfam" id="PF00759">
    <property type="entry name" value="Glyco_hydro_9"/>
    <property type="match status" value="1"/>
</dbReference>
<dbReference type="GO" id="GO:0000272">
    <property type="term" value="P:polysaccharide catabolic process"/>
    <property type="evidence" value="ECO:0007669"/>
    <property type="project" value="UniProtKB-KW"/>
</dbReference>
<protein>
    <recommendedName>
        <fullName evidence="8">Chitinase</fullName>
    </recommendedName>
</protein>
<dbReference type="SUPFAM" id="SSF81296">
    <property type="entry name" value="E set domains"/>
    <property type="match status" value="1"/>
</dbReference>
<dbReference type="SUPFAM" id="SSF48208">
    <property type="entry name" value="Six-hairpin glycosidases"/>
    <property type="match status" value="1"/>
</dbReference>
<dbReference type="InterPro" id="IPR012341">
    <property type="entry name" value="6hp_glycosidase-like_sf"/>
</dbReference>
<evidence type="ECO:0000259" key="5">
    <source>
        <dbReference type="Pfam" id="PF02927"/>
    </source>
</evidence>
<dbReference type="Gene3D" id="2.60.40.10">
    <property type="entry name" value="Immunoglobulins"/>
    <property type="match status" value="1"/>
</dbReference>
<feature type="domain" description="Glycoside hydrolase family 9" evidence="4">
    <location>
        <begin position="110"/>
        <end position="517"/>
    </location>
</feature>
<dbReference type="InterPro" id="IPR008928">
    <property type="entry name" value="6-hairpin_glycosidase_sf"/>
</dbReference>
<keyword evidence="7" id="KW-1185">Reference proteome</keyword>
<keyword evidence="2" id="KW-0119">Carbohydrate metabolism</keyword>
<reference evidence="6 7" key="1">
    <citation type="submission" date="2020-07" db="EMBL/GenBank/DDBJ databases">
        <title>Sequencing the genomes of 1000 actinobacteria strains.</title>
        <authorList>
            <person name="Klenk H.-P."/>
        </authorList>
    </citation>
    <scope>NUCLEOTIDE SEQUENCE [LARGE SCALE GENOMIC DNA]</scope>
    <source>
        <strain evidence="6 7">DSM 23871</strain>
    </source>
</reference>
<evidence type="ECO:0000256" key="1">
    <source>
        <dbReference type="ARBA" id="ARBA00007072"/>
    </source>
</evidence>
<dbReference type="AlphaFoldDB" id="A0A852T4S8"/>
<evidence type="ECO:0000259" key="4">
    <source>
        <dbReference type="Pfam" id="PF00759"/>
    </source>
</evidence>
<comment type="caution">
    <text evidence="6">The sequence shown here is derived from an EMBL/GenBank/DDBJ whole genome shotgun (WGS) entry which is preliminary data.</text>
</comment>
<gene>
    <name evidence="6" type="ORF">BJ963_003726</name>
</gene>
<dbReference type="Pfam" id="PF02927">
    <property type="entry name" value="CelD_N"/>
    <property type="match status" value="1"/>
</dbReference>
<feature type="domain" description="Cellulase Ig-like" evidence="5">
    <location>
        <begin position="6"/>
        <end position="87"/>
    </location>
</feature>
<dbReference type="GO" id="GO:0008810">
    <property type="term" value="F:cellulase activity"/>
    <property type="evidence" value="ECO:0007669"/>
    <property type="project" value="InterPro"/>
</dbReference>
<dbReference type="InterPro" id="IPR004197">
    <property type="entry name" value="Cellulase_Ig-like"/>
</dbReference>
<accession>A0A852T4S8</accession>
<dbReference type="EMBL" id="JACCBJ010000001">
    <property type="protein sequence ID" value="NYD76207.1"/>
    <property type="molecule type" value="Genomic_DNA"/>
</dbReference>
<dbReference type="InterPro" id="IPR013783">
    <property type="entry name" value="Ig-like_fold"/>
</dbReference>
<evidence type="ECO:0000313" key="7">
    <source>
        <dbReference type="Proteomes" id="UP000589620"/>
    </source>
</evidence>
<evidence type="ECO:0000256" key="2">
    <source>
        <dbReference type="ARBA" id="ARBA00023277"/>
    </source>
</evidence>
<evidence type="ECO:0000313" key="6">
    <source>
        <dbReference type="EMBL" id="NYD76207.1"/>
    </source>
</evidence>
<dbReference type="Proteomes" id="UP000589620">
    <property type="component" value="Unassembled WGS sequence"/>
</dbReference>